<dbReference type="AlphaFoldDB" id="T0LD00"/>
<gene>
    <name evidence="1" type="ORF">NAPIS_ORF00241</name>
</gene>
<dbReference type="EMBL" id="KE646964">
    <property type="protein sequence ID" value="EQB62184.1"/>
    <property type="molecule type" value="Genomic_DNA"/>
</dbReference>
<proteinExistence type="predicted"/>
<reference evidence="1 2" key="1">
    <citation type="journal article" date="2013" name="BMC Genomics">
        <title>Genome sequencing and comparative genomics of honey bee microsporidia, Nosema apis reveal novel insights into host-parasite interactions.</title>
        <authorList>
            <person name="Chen Yp."/>
            <person name="Pettis J.S."/>
            <person name="Zhao Y."/>
            <person name="Liu X."/>
            <person name="Tallon L.J."/>
            <person name="Sadzewicz L.D."/>
            <person name="Li R."/>
            <person name="Zheng H."/>
            <person name="Huang S."/>
            <person name="Zhang X."/>
            <person name="Hamilton M.C."/>
            <person name="Pernal S.F."/>
            <person name="Melathopoulos A.P."/>
            <person name="Yan X."/>
            <person name="Evans J.D."/>
        </authorList>
    </citation>
    <scope>NUCLEOTIDE SEQUENCE [LARGE SCALE GENOMIC DNA]</scope>
    <source>
        <strain evidence="1 2">BRL 01</strain>
    </source>
</reference>
<name>T0LD00_9MICR</name>
<evidence type="ECO:0000313" key="2">
    <source>
        <dbReference type="Proteomes" id="UP000053780"/>
    </source>
</evidence>
<evidence type="ECO:0000313" key="1">
    <source>
        <dbReference type="EMBL" id="EQB62184.1"/>
    </source>
</evidence>
<dbReference type="VEuPathDB" id="MicrosporidiaDB:NAPIS_ORF00241"/>
<organism evidence="1 2">
    <name type="scientific">Vairimorpha apis BRL 01</name>
    <dbReference type="NCBI Taxonomy" id="1037528"/>
    <lineage>
        <taxon>Eukaryota</taxon>
        <taxon>Fungi</taxon>
        <taxon>Fungi incertae sedis</taxon>
        <taxon>Microsporidia</taxon>
        <taxon>Nosematidae</taxon>
        <taxon>Vairimorpha</taxon>
    </lineage>
</organism>
<sequence length="158" mass="18228">MENDQAEIRVDTRLVTDIKVSHNKPDIMDRLSLVENEKLRKCDLLANELGIIHKCKTRIVSYVMTWDGVAYIQSLVLKKTLESISLERRRGHDWSEAGEDEIGGAVEKLLIRIPYKVNIIEEAKPKRFENKMSFNDKSKEKHGEKQIVNLNGKNINVN</sequence>
<protein>
    <submittedName>
        <fullName evidence="1">Uncharacterized protein</fullName>
    </submittedName>
</protein>
<accession>T0LD00</accession>
<dbReference type="Proteomes" id="UP000053780">
    <property type="component" value="Unassembled WGS sequence"/>
</dbReference>
<dbReference type="HOGENOM" id="CLU_108130_2_0_1"/>
<keyword evidence="2" id="KW-1185">Reference proteome</keyword>